<evidence type="ECO:0000256" key="1">
    <source>
        <dbReference type="SAM" id="MobiDB-lite"/>
    </source>
</evidence>
<dbReference type="Pfam" id="PF13202">
    <property type="entry name" value="EF-hand_5"/>
    <property type="match status" value="3"/>
</dbReference>
<dbReference type="InterPro" id="IPR011992">
    <property type="entry name" value="EF-hand-dom_pair"/>
</dbReference>
<protein>
    <submittedName>
        <fullName evidence="4">EF hand domain-containing protein</fullName>
    </submittedName>
</protein>
<dbReference type="PROSITE" id="PS50222">
    <property type="entry name" value="EF_HAND_2"/>
    <property type="match status" value="2"/>
</dbReference>
<feature type="compositionally biased region" description="Pro residues" evidence="1">
    <location>
        <begin position="98"/>
        <end position="110"/>
    </location>
</feature>
<keyword evidence="2" id="KW-0732">Signal</keyword>
<organism evidence="4 5">
    <name type="scientific">Zymomonas mobilis</name>
    <dbReference type="NCBI Taxonomy" id="542"/>
    <lineage>
        <taxon>Bacteria</taxon>
        <taxon>Pseudomonadati</taxon>
        <taxon>Pseudomonadota</taxon>
        <taxon>Alphaproteobacteria</taxon>
        <taxon>Sphingomonadales</taxon>
        <taxon>Zymomonadaceae</taxon>
        <taxon>Zymomonas</taxon>
    </lineage>
</organism>
<feature type="signal peptide" evidence="2">
    <location>
        <begin position="1"/>
        <end position="29"/>
    </location>
</feature>
<evidence type="ECO:0000259" key="3">
    <source>
        <dbReference type="PROSITE" id="PS50222"/>
    </source>
</evidence>
<sequence length="195" mass="21407">MKKKNFLLSGLSLASGLFLATTPLTQALAQDVPPHILPITRVETQARVKQDFEKFDLDHNGVVTKAEFQTVLANEKNQCQAMMEKFKNKKAGDHKGHTPPPASADGTPPPEDGKGGHPHGHHHMCDMDKGPVSHWFDRADTNHDGQVTYDEASSEILGAYDAVDTNHDGVISPDERKAAFEKWKAAHPFPKPSSK</sequence>
<dbReference type="EMBL" id="VFOF01000001">
    <property type="protein sequence ID" value="TQL17431.1"/>
    <property type="molecule type" value="Genomic_DNA"/>
</dbReference>
<comment type="caution">
    <text evidence="4">The sequence shown here is derived from an EMBL/GenBank/DDBJ whole genome shotgun (WGS) entry which is preliminary data.</text>
</comment>
<feature type="chain" id="PRO_5021821662" evidence="2">
    <location>
        <begin position="30"/>
        <end position="195"/>
    </location>
</feature>
<name>A0A542W1G9_ZYMMB</name>
<dbReference type="InterPro" id="IPR018247">
    <property type="entry name" value="EF_Hand_1_Ca_BS"/>
</dbReference>
<evidence type="ECO:0000256" key="2">
    <source>
        <dbReference type="SAM" id="SignalP"/>
    </source>
</evidence>
<dbReference type="InterPro" id="IPR002048">
    <property type="entry name" value="EF_hand_dom"/>
</dbReference>
<dbReference type="AlphaFoldDB" id="A0A542W1G9"/>
<dbReference type="SUPFAM" id="SSF47473">
    <property type="entry name" value="EF-hand"/>
    <property type="match status" value="1"/>
</dbReference>
<feature type="region of interest" description="Disordered" evidence="1">
    <location>
        <begin position="89"/>
        <end position="126"/>
    </location>
</feature>
<gene>
    <name evidence="4" type="ORF">FBY58_1014</name>
</gene>
<accession>A0A542W1G9</accession>
<dbReference type="RefSeq" id="WP_141919773.1">
    <property type="nucleotide sequence ID" value="NZ_VFOF01000001.1"/>
</dbReference>
<dbReference type="OrthoDB" id="7568339at2"/>
<feature type="domain" description="EF-hand" evidence="3">
    <location>
        <begin position="43"/>
        <end position="78"/>
    </location>
</feature>
<dbReference type="Gene3D" id="1.10.238.10">
    <property type="entry name" value="EF-hand"/>
    <property type="match status" value="2"/>
</dbReference>
<evidence type="ECO:0000313" key="5">
    <source>
        <dbReference type="Proteomes" id="UP000316887"/>
    </source>
</evidence>
<reference evidence="4 5" key="1">
    <citation type="submission" date="2019-06" db="EMBL/GenBank/DDBJ databases">
        <title>Genome sequencing of Zymomonas mobilis strains for genetic engineering and biofuel applications.</title>
        <authorList>
            <person name="Teravest M."/>
        </authorList>
    </citation>
    <scope>NUCLEOTIDE SEQUENCE [LARGE SCALE GENOMIC DNA]</scope>
    <source>
        <strain evidence="4 5">AN0101</strain>
    </source>
</reference>
<dbReference type="SMART" id="SM00054">
    <property type="entry name" value="EFh"/>
    <property type="match status" value="2"/>
</dbReference>
<dbReference type="GO" id="GO:0005509">
    <property type="term" value="F:calcium ion binding"/>
    <property type="evidence" value="ECO:0007669"/>
    <property type="project" value="InterPro"/>
</dbReference>
<dbReference type="Proteomes" id="UP000316887">
    <property type="component" value="Unassembled WGS sequence"/>
</dbReference>
<dbReference type="PROSITE" id="PS00018">
    <property type="entry name" value="EF_HAND_1"/>
    <property type="match status" value="1"/>
</dbReference>
<feature type="domain" description="EF-hand" evidence="3">
    <location>
        <begin position="151"/>
        <end position="186"/>
    </location>
</feature>
<evidence type="ECO:0000313" key="4">
    <source>
        <dbReference type="EMBL" id="TQL17431.1"/>
    </source>
</evidence>
<proteinExistence type="predicted"/>